<dbReference type="EMBL" id="JARJCW010000113">
    <property type="protein sequence ID" value="KAJ7192960.1"/>
    <property type="molecule type" value="Genomic_DNA"/>
</dbReference>
<keyword evidence="3" id="KW-1185">Reference proteome</keyword>
<gene>
    <name evidence="2" type="ORF">GGX14DRAFT_577617</name>
</gene>
<dbReference type="Proteomes" id="UP001219525">
    <property type="component" value="Unassembled WGS sequence"/>
</dbReference>
<accession>A0AAD6UVG7</accession>
<feature type="region of interest" description="Disordered" evidence="1">
    <location>
        <begin position="20"/>
        <end position="55"/>
    </location>
</feature>
<protein>
    <submittedName>
        <fullName evidence="2">Uncharacterized protein</fullName>
    </submittedName>
</protein>
<reference evidence="2" key="1">
    <citation type="submission" date="2023-03" db="EMBL/GenBank/DDBJ databases">
        <title>Massive genome expansion in bonnet fungi (Mycena s.s.) driven by repeated elements and novel gene families across ecological guilds.</title>
        <authorList>
            <consortium name="Lawrence Berkeley National Laboratory"/>
            <person name="Harder C.B."/>
            <person name="Miyauchi S."/>
            <person name="Viragh M."/>
            <person name="Kuo A."/>
            <person name="Thoen E."/>
            <person name="Andreopoulos B."/>
            <person name="Lu D."/>
            <person name="Skrede I."/>
            <person name="Drula E."/>
            <person name="Henrissat B."/>
            <person name="Morin E."/>
            <person name="Kohler A."/>
            <person name="Barry K."/>
            <person name="LaButti K."/>
            <person name="Morin E."/>
            <person name="Salamov A."/>
            <person name="Lipzen A."/>
            <person name="Mereny Z."/>
            <person name="Hegedus B."/>
            <person name="Baldrian P."/>
            <person name="Stursova M."/>
            <person name="Weitz H."/>
            <person name="Taylor A."/>
            <person name="Grigoriev I.V."/>
            <person name="Nagy L.G."/>
            <person name="Martin F."/>
            <person name="Kauserud H."/>
        </authorList>
    </citation>
    <scope>NUCLEOTIDE SEQUENCE</scope>
    <source>
        <strain evidence="2">9144</strain>
    </source>
</reference>
<proteinExistence type="predicted"/>
<evidence type="ECO:0000313" key="2">
    <source>
        <dbReference type="EMBL" id="KAJ7192960.1"/>
    </source>
</evidence>
<organism evidence="2 3">
    <name type="scientific">Mycena pura</name>
    <dbReference type="NCBI Taxonomy" id="153505"/>
    <lineage>
        <taxon>Eukaryota</taxon>
        <taxon>Fungi</taxon>
        <taxon>Dikarya</taxon>
        <taxon>Basidiomycota</taxon>
        <taxon>Agaricomycotina</taxon>
        <taxon>Agaricomycetes</taxon>
        <taxon>Agaricomycetidae</taxon>
        <taxon>Agaricales</taxon>
        <taxon>Marasmiineae</taxon>
        <taxon>Mycenaceae</taxon>
        <taxon>Mycena</taxon>
    </lineage>
</organism>
<sequence length="122" mass="13779">MADSVSLDVDLKTLLNAIKSLPGSTQNGRRDGPLGKHLTPDLTKDDNPQPVFPTHEDGPYYVFNMRWERVFQKQPGDPDNKLEKRASMTADTVSVDVVCKEWLKSGLAEGVNYTDYIRIREE</sequence>
<evidence type="ECO:0000313" key="3">
    <source>
        <dbReference type="Proteomes" id="UP001219525"/>
    </source>
</evidence>
<name>A0AAD6UVG7_9AGAR</name>
<dbReference type="AlphaFoldDB" id="A0AAD6UVG7"/>
<feature type="compositionally biased region" description="Basic and acidic residues" evidence="1">
    <location>
        <begin position="28"/>
        <end position="47"/>
    </location>
</feature>
<evidence type="ECO:0000256" key="1">
    <source>
        <dbReference type="SAM" id="MobiDB-lite"/>
    </source>
</evidence>
<comment type="caution">
    <text evidence="2">The sequence shown here is derived from an EMBL/GenBank/DDBJ whole genome shotgun (WGS) entry which is preliminary data.</text>
</comment>